<dbReference type="GO" id="GO:0005739">
    <property type="term" value="C:mitochondrion"/>
    <property type="evidence" value="ECO:0007669"/>
    <property type="project" value="TreeGrafter"/>
</dbReference>
<organism evidence="7 8">
    <name type="scientific">Cladosporium halotolerans</name>
    <dbReference type="NCBI Taxonomy" id="1052096"/>
    <lineage>
        <taxon>Eukaryota</taxon>
        <taxon>Fungi</taxon>
        <taxon>Dikarya</taxon>
        <taxon>Ascomycota</taxon>
        <taxon>Pezizomycotina</taxon>
        <taxon>Dothideomycetes</taxon>
        <taxon>Dothideomycetidae</taxon>
        <taxon>Cladosporiales</taxon>
        <taxon>Cladosporiaceae</taxon>
        <taxon>Cladosporium</taxon>
    </lineage>
</organism>
<reference evidence="7 8" key="1">
    <citation type="journal article" date="2020" name="Microbiol. Resour. Announc.">
        <title>Draft Genome Sequence of a Cladosporium Species Isolated from the Mesophotic Ascidian Didemnum maculosum.</title>
        <authorList>
            <person name="Gioti A."/>
            <person name="Siaperas R."/>
            <person name="Nikolaivits E."/>
            <person name="Le Goff G."/>
            <person name="Ouazzani J."/>
            <person name="Kotoulas G."/>
            <person name="Topakas E."/>
        </authorList>
    </citation>
    <scope>NUCLEOTIDE SEQUENCE [LARGE SCALE GENOMIC DNA]</scope>
    <source>
        <strain evidence="7 8">TM138-S3</strain>
    </source>
</reference>
<evidence type="ECO:0000256" key="1">
    <source>
        <dbReference type="ARBA" id="ARBA00004141"/>
    </source>
</evidence>
<dbReference type="RefSeq" id="XP_069224921.1">
    <property type="nucleotide sequence ID" value="XM_069378161.1"/>
</dbReference>
<evidence type="ECO:0000256" key="2">
    <source>
        <dbReference type="ARBA" id="ARBA00006824"/>
    </source>
</evidence>
<comment type="subcellular location">
    <subcellularLocation>
        <location evidence="1">Membrane</location>
        <topology evidence="1">Multi-pass membrane protein</topology>
    </subcellularLocation>
</comment>
<dbReference type="Proteomes" id="UP000803884">
    <property type="component" value="Unassembled WGS sequence"/>
</dbReference>
<dbReference type="PANTHER" id="PTHR11266">
    <property type="entry name" value="PEROXISOMAL MEMBRANE PROTEIN 2, PXMP2 MPV17"/>
    <property type="match status" value="1"/>
</dbReference>
<keyword evidence="4" id="KW-1133">Transmembrane helix</keyword>
<proteinExistence type="inferred from homology"/>
<evidence type="ECO:0000256" key="6">
    <source>
        <dbReference type="RuleBase" id="RU363053"/>
    </source>
</evidence>
<evidence type="ECO:0000256" key="4">
    <source>
        <dbReference type="ARBA" id="ARBA00022989"/>
    </source>
</evidence>
<name>A0AB34K9L2_9PEZI</name>
<dbReference type="PANTHER" id="PTHR11266:SF50">
    <property type="entry name" value="VACUOLAR MEMBRANE PROTEIN YOR292C"/>
    <property type="match status" value="1"/>
</dbReference>
<evidence type="ECO:0000313" key="8">
    <source>
        <dbReference type="Proteomes" id="UP000803884"/>
    </source>
</evidence>
<accession>A0AB34K9L2</accession>
<dbReference type="GeneID" id="96010999"/>
<evidence type="ECO:0000256" key="5">
    <source>
        <dbReference type="ARBA" id="ARBA00023136"/>
    </source>
</evidence>
<comment type="caution">
    <text evidence="7">The sequence shown here is derived from an EMBL/GenBank/DDBJ whole genome shotgun (WGS) entry which is preliminary data.</text>
</comment>
<dbReference type="AlphaFoldDB" id="A0AB34K9L2"/>
<dbReference type="InterPro" id="IPR007248">
    <property type="entry name" value="Mpv17_PMP22"/>
</dbReference>
<evidence type="ECO:0000256" key="3">
    <source>
        <dbReference type="ARBA" id="ARBA00022692"/>
    </source>
</evidence>
<keyword evidence="3" id="KW-0812">Transmembrane</keyword>
<keyword evidence="5" id="KW-0472">Membrane</keyword>
<evidence type="ECO:0000313" key="7">
    <source>
        <dbReference type="EMBL" id="KAL1581813.1"/>
    </source>
</evidence>
<dbReference type="Pfam" id="PF04117">
    <property type="entry name" value="Mpv17_PMP22"/>
    <property type="match status" value="1"/>
</dbReference>
<sequence>MVSLLLRKLNACYPARPLLTTMITNAVLGGIADTAAQTLTVTRRKHVPAATRWFAFLNYAFPVGVAGASSTAAAMKRGAFDQVIFAPGATCQSEDLLREQSINKCTGLACFFTSMAVCEGGDRRAVTRKFQDVYIPTLKADFLIWPAVQMLNYRIMPIQFQVPFVSTHRAPTPPC</sequence>
<gene>
    <name evidence="7" type="ORF">WHR41_09558</name>
</gene>
<protein>
    <submittedName>
        <fullName evidence="7">Uncharacterized protein</fullName>
    </submittedName>
</protein>
<comment type="similarity">
    <text evidence="2 6">Belongs to the peroxisomal membrane protein PXMP2/4 family.</text>
</comment>
<keyword evidence="8" id="KW-1185">Reference proteome</keyword>
<dbReference type="GO" id="GO:0016020">
    <property type="term" value="C:membrane"/>
    <property type="evidence" value="ECO:0007669"/>
    <property type="project" value="UniProtKB-SubCell"/>
</dbReference>
<dbReference type="EMBL" id="JAAQHG020000145">
    <property type="protein sequence ID" value="KAL1581813.1"/>
    <property type="molecule type" value="Genomic_DNA"/>
</dbReference>